<proteinExistence type="predicted"/>
<dbReference type="OrthoDB" id="3826968at2"/>
<dbReference type="InterPro" id="IPR008884">
    <property type="entry name" value="TylF_MeTrfase"/>
</dbReference>
<evidence type="ECO:0008006" key="3">
    <source>
        <dbReference type="Google" id="ProtNLM"/>
    </source>
</evidence>
<dbReference type="RefSeq" id="WP_096433228.1">
    <property type="nucleotide sequence ID" value="NZ_AP018042.1"/>
</dbReference>
<evidence type="ECO:0000313" key="2">
    <source>
        <dbReference type="Proteomes" id="UP000218267"/>
    </source>
</evidence>
<reference evidence="2" key="2">
    <citation type="journal article" date="2020" name="Antonie Van Leeuwenhoek">
        <title>Labilibaculum antarcticum sp. nov., a novel facultative anaerobic, psychrotorelant bacterium isolated from marine sediment of Antarctica.</title>
        <authorList>
            <person name="Watanabe M."/>
            <person name="Kojima H."/>
            <person name="Fukui M."/>
        </authorList>
    </citation>
    <scope>NUCLEOTIDE SEQUENCE [LARGE SCALE GENOMIC DNA]</scope>
    <source>
        <strain evidence="2">SPP2</strain>
    </source>
</reference>
<dbReference type="SUPFAM" id="SSF53335">
    <property type="entry name" value="S-adenosyl-L-methionine-dependent methyltransferases"/>
    <property type="match status" value="1"/>
</dbReference>
<reference evidence="1 2" key="1">
    <citation type="journal article" date="2018" name="Mar. Genomics">
        <title>Complete genome sequence of Marinifilaceae bacterium strain SPP2, isolated from the Antarctic marine sediment.</title>
        <authorList>
            <person name="Watanabe M."/>
            <person name="Kojima H."/>
            <person name="Fukui M."/>
        </authorList>
    </citation>
    <scope>NUCLEOTIDE SEQUENCE [LARGE SCALE GENOMIC DNA]</scope>
    <source>
        <strain evidence="1 2">SPP2</strain>
    </source>
</reference>
<dbReference type="Gene3D" id="3.40.50.150">
    <property type="entry name" value="Vaccinia Virus protein VP39"/>
    <property type="match status" value="1"/>
</dbReference>
<name>A0A1Y1CQP1_9BACT</name>
<organism evidence="1 2">
    <name type="scientific">Labilibaculum antarcticum</name>
    <dbReference type="NCBI Taxonomy" id="1717717"/>
    <lineage>
        <taxon>Bacteria</taxon>
        <taxon>Pseudomonadati</taxon>
        <taxon>Bacteroidota</taxon>
        <taxon>Bacteroidia</taxon>
        <taxon>Marinilabiliales</taxon>
        <taxon>Marinifilaceae</taxon>
        <taxon>Labilibaculum</taxon>
    </lineage>
</organism>
<dbReference type="PANTHER" id="PTHR40036">
    <property type="entry name" value="MACROCIN O-METHYLTRANSFERASE"/>
    <property type="match status" value="1"/>
</dbReference>
<protein>
    <recommendedName>
        <fullName evidence="3">Methyltransferase</fullName>
    </recommendedName>
</protein>
<dbReference type="PANTHER" id="PTHR40036:SF1">
    <property type="entry name" value="MACROCIN O-METHYLTRANSFERASE"/>
    <property type="match status" value="1"/>
</dbReference>
<keyword evidence="2" id="KW-1185">Reference proteome</keyword>
<dbReference type="EMBL" id="AP018042">
    <property type="protein sequence ID" value="BAX82695.1"/>
    <property type="molecule type" value="Genomic_DNA"/>
</dbReference>
<evidence type="ECO:0000313" key="1">
    <source>
        <dbReference type="EMBL" id="BAX82695.1"/>
    </source>
</evidence>
<dbReference type="Pfam" id="PF05711">
    <property type="entry name" value="TylF"/>
    <property type="match status" value="1"/>
</dbReference>
<sequence>MKKLINLFAIRPNLRRFLTSYYRNDLAFDIEVQLRMRALNSSCEYIEKNMVDVPIFNKAYDALDYALNEINLEGLICEFGVWKGKSANYIAKKTSKTVHAFDSFEGLPETWLTSHKKGHFALNNMPVFEKNVIIHKGWFDETLPQFVNEYTNKISFLHIDCDLYSSTKTIFKSLNNQITKGTIILFDEYFNYPFWEHHEYKAFQEFVQENNIKYEYLCYSSKKFGSKVAVKIL</sequence>
<dbReference type="AlphaFoldDB" id="A0A1Y1CQP1"/>
<accession>A0A1Y1CQP1</accession>
<dbReference type="Proteomes" id="UP000218267">
    <property type="component" value="Chromosome"/>
</dbReference>
<dbReference type="InterPro" id="IPR029063">
    <property type="entry name" value="SAM-dependent_MTases_sf"/>
</dbReference>
<gene>
    <name evidence="1" type="ORF">ALGA_4405</name>
</gene>
<dbReference type="KEGG" id="mbas:ALGA_4405"/>